<evidence type="ECO:0000256" key="3">
    <source>
        <dbReference type="ARBA" id="ARBA00022729"/>
    </source>
</evidence>
<dbReference type="RefSeq" id="WP_216840098.1">
    <property type="nucleotide sequence ID" value="NZ_JAFNJS010000013.1"/>
</dbReference>
<gene>
    <name evidence="6" type="ORF">ACFOD3_27400</name>
</gene>
<reference evidence="7" key="1">
    <citation type="journal article" date="2019" name="Int. J. Syst. Evol. Microbiol.">
        <title>The Global Catalogue of Microorganisms (GCM) 10K type strain sequencing project: providing services to taxonomists for standard genome sequencing and annotation.</title>
        <authorList>
            <consortium name="The Broad Institute Genomics Platform"/>
            <consortium name="The Broad Institute Genome Sequencing Center for Infectious Disease"/>
            <person name="Wu L."/>
            <person name="Ma J."/>
        </authorList>
    </citation>
    <scope>NUCLEOTIDE SEQUENCE [LARGE SCALE GENOMIC DNA]</scope>
    <source>
        <strain evidence="7">CGMCC 1.16855</strain>
    </source>
</reference>
<evidence type="ECO:0000259" key="5">
    <source>
        <dbReference type="Pfam" id="PF00496"/>
    </source>
</evidence>
<evidence type="ECO:0000256" key="2">
    <source>
        <dbReference type="ARBA" id="ARBA00005695"/>
    </source>
</evidence>
<proteinExistence type="inferred from homology"/>
<dbReference type="Proteomes" id="UP001595420">
    <property type="component" value="Unassembled WGS sequence"/>
</dbReference>
<dbReference type="CDD" id="cd08502">
    <property type="entry name" value="PBP2_NikA_DppA_OppA_like_16"/>
    <property type="match status" value="1"/>
</dbReference>
<protein>
    <submittedName>
        <fullName evidence="6">ABC transporter substrate-binding protein</fullName>
    </submittedName>
</protein>
<evidence type="ECO:0000313" key="7">
    <source>
        <dbReference type="Proteomes" id="UP001595420"/>
    </source>
</evidence>
<name>A0ABV7C1H9_9PROT</name>
<dbReference type="EMBL" id="JBHRSB010000013">
    <property type="protein sequence ID" value="MFC3003650.1"/>
    <property type="molecule type" value="Genomic_DNA"/>
</dbReference>
<evidence type="ECO:0000256" key="4">
    <source>
        <dbReference type="SAM" id="SignalP"/>
    </source>
</evidence>
<feature type="signal peptide" evidence="4">
    <location>
        <begin position="1"/>
        <end position="28"/>
    </location>
</feature>
<comment type="subcellular location">
    <subcellularLocation>
        <location evidence="1">Periplasm</location>
    </subcellularLocation>
</comment>
<feature type="domain" description="Solute-binding protein family 5" evidence="5">
    <location>
        <begin position="78"/>
        <end position="417"/>
    </location>
</feature>
<dbReference type="PANTHER" id="PTHR30290:SF38">
    <property type="entry name" value="D,D-DIPEPTIDE-BINDING PERIPLASMIC PROTEIN DDPA-RELATED"/>
    <property type="match status" value="1"/>
</dbReference>
<sequence>MHRRSLLTGLAAATLPLPLARLSAPALAQGAAAHTLRFIPQADVTTLDPLNTTSYGVRNHGHMCWDTLYGPDTSFVMRPQLAEGHVVEDDGLRWVFTLRAGTKFHDGTPIRAQDAVASIARWSARDTLGQTLRARTEAMTALDDRRFEIRLKQKFGPMLEALGKPSSYPCFIFPERFATVDPTTPFTEVVGSGPYRFVASERLSGARVVYQRFADYVPNPNPPSLLGGAKIAHFERVEFNIITDAGTAAAAIQSGEIDWYEQVAPDLRPLLARNRDITVERVDFGGLMAHLRFNHLHAPFDDVRVRRALLHSINQADFMTSIMGTDRALWSDGMGVFPRSSPLVNDEGLSALTGPRSFDRARAALREAGYANQPVTVLHPTDVVNNNTLTTVLTDTLKRSGLNAESATSDWGTVLQRRGRMTPPSEGGWNALIVLFGGVDLGNPGVHPLLRANGRRAWFGWPTSPALEALRDEWLEAPDLDAQKGIARRLQAQFWQDLPYIPLGQYFVDSAWRKSISTPQKGMALPINVRRV</sequence>
<evidence type="ECO:0000313" key="6">
    <source>
        <dbReference type="EMBL" id="MFC3003650.1"/>
    </source>
</evidence>
<dbReference type="InterPro" id="IPR039424">
    <property type="entry name" value="SBP_5"/>
</dbReference>
<comment type="similarity">
    <text evidence="2">Belongs to the bacterial solute-binding protein 5 family.</text>
</comment>
<dbReference type="Pfam" id="PF00496">
    <property type="entry name" value="SBP_bac_5"/>
    <property type="match status" value="1"/>
</dbReference>
<accession>A0ABV7C1H9</accession>
<organism evidence="6 7">
    <name type="scientific">Falsiroseomonas tokyonensis</name>
    <dbReference type="NCBI Taxonomy" id="430521"/>
    <lineage>
        <taxon>Bacteria</taxon>
        <taxon>Pseudomonadati</taxon>
        <taxon>Pseudomonadota</taxon>
        <taxon>Alphaproteobacteria</taxon>
        <taxon>Acetobacterales</taxon>
        <taxon>Roseomonadaceae</taxon>
        <taxon>Falsiroseomonas</taxon>
    </lineage>
</organism>
<keyword evidence="7" id="KW-1185">Reference proteome</keyword>
<dbReference type="PANTHER" id="PTHR30290">
    <property type="entry name" value="PERIPLASMIC BINDING COMPONENT OF ABC TRANSPORTER"/>
    <property type="match status" value="1"/>
</dbReference>
<evidence type="ECO:0000256" key="1">
    <source>
        <dbReference type="ARBA" id="ARBA00004418"/>
    </source>
</evidence>
<dbReference type="InterPro" id="IPR000914">
    <property type="entry name" value="SBP_5_dom"/>
</dbReference>
<feature type="chain" id="PRO_5046555689" evidence="4">
    <location>
        <begin position="29"/>
        <end position="532"/>
    </location>
</feature>
<keyword evidence="3 4" id="KW-0732">Signal</keyword>
<comment type="caution">
    <text evidence="6">The sequence shown here is derived from an EMBL/GenBank/DDBJ whole genome shotgun (WGS) entry which is preliminary data.</text>
</comment>